<keyword evidence="1" id="KW-1133">Transmembrane helix</keyword>
<keyword evidence="1" id="KW-0812">Transmembrane</keyword>
<accession>A0A3D8HJG3</accession>
<dbReference type="EMBL" id="QREV01000003">
    <property type="protein sequence ID" value="RDU50882.1"/>
    <property type="molecule type" value="Genomic_DNA"/>
</dbReference>
<evidence type="ECO:0000313" key="3">
    <source>
        <dbReference type="Proteomes" id="UP000256321"/>
    </source>
</evidence>
<dbReference type="AlphaFoldDB" id="A0A3D8HJG3"/>
<reference evidence="2 3" key="1">
    <citation type="submission" date="2018-07" db="EMBL/GenBank/DDBJ databases">
        <title>Parabacteroides acidifaciens nov. sp., isolated from human feces.</title>
        <authorList>
            <person name="Wang Y.J."/>
        </authorList>
    </citation>
    <scope>NUCLEOTIDE SEQUENCE [LARGE SCALE GENOMIC DNA]</scope>
    <source>
        <strain evidence="2 3">426-9</strain>
    </source>
</reference>
<comment type="caution">
    <text evidence="2">The sequence shown here is derived from an EMBL/GenBank/DDBJ whole genome shotgun (WGS) entry which is preliminary data.</text>
</comment>
<keyword evidence="1" id="KW-0472">Membrane</keyword>
<organism evidence="2 3">
    <name type="scientific">Parabacteroides acidifaciens</name>
    <dbReference type="NCBI Taxonomy" id="2290935"/>
    <lineage>
        <taxon>Bacteria</taxon>
        <taxon>Pseudomonadati</taxon>
        <taxon>Bacteroidota</taxon>
        <taxon>Bacteroidia</taxon>
        <taxon>Bacteroidales</taxon>
        <taxon>Tannerellaceae</taxon>
        <taxon>Parabacteroides</taxon>
    </lineage>
</organism>
<evidence type="ECO:0000313" key="2">
    <source>
        <dbReference type="EMBL" id="RDU50882.1"/>
    </source>
</evidence>
<sequence length="68" mass="7726">MHRAYCKKLLFQIRKTSKTEQMLIHFFGLKKGLFPLFGAFSTITTVLFAIVTVLMCSALGTSRRLARS</sequence>
<dbReference type="Proteomes" id="UP000256321">
    <property type="component" value="Unassembled WGS sequence"/>
</dbReference>
<gene>
    <name evidence="2" type="ORF">DWU89_02595</name>
</gene>
<evidence type="ECO:0000256" key="1">
    <source>
        <dbReference type="SAM" id="Phobius"/>
    </source>
</evidence>
<feature type="transmembrane region" description="Helical" evidence="1">
    <location>
        <begin position="36"/>
        <end position="60"/>
    </location>
</feature>
<protein>
    <submittedName>
        <fullName evidence="2">Uncharacterized protein</fullName>
    </submittedName>
</protein>
<proteinExistence type="predicted"/>
<name>A0A3D8HJG3_9BACT</name>